<comment type="similarity">
    <text evidence="1">Belongs to the ABC transporter superfamily.</text>
</comment>
<evidence type="ECO:0000256" key="2">
    <source>
        <dbReference type="ARBA" id="ARBA00022448"/>
    </source>
</evidence>
<evidence type="ECO:0000313" key="6">
    <source>
        <dbReference type="EMBL" id="UUX52243.1"/>
    </source>
</evidence>
<dbReference type="PROSITE" id="PS00211">
    <property type="entry name" value="ABC_TRANSPORTER_1"/>
    <property type="match status" value="1"/>
</dbReference>
<name>A0A9J7AWQ7_9PROT</name>
<evidence type="ECO:0000256" key="3">
    <source>
        <dbReference type="ARBA" id="ARBA00022741"/>
    </source>
</evidence>
<dbReference type="InterPro" id="IPR017871">
    <property type="entry name" value="ABC_transporter-like_CS"/>
</dbReference>
<organism evidence="6 7">
    <name type="scientific">Nisaea acidiphila</name>
    <dbReference type="NCBI Taxonomy" id="1862145"/>
    <lineage>
        <taxon>Bacteria</taxon>
        <taxon>Pseudomonadati</taxon>
        <taxon>Pseudomonadota</taxon>
        <taxon>Alphaproteobacteria</taxon>
        <taxon>Rhodospirillales</taxon>
        <taxon>Thalassobaculaceae</taxon>
        <taxon>Nisaea</taxon>
    </lineage>
</organism>
<dbReference type="SMART" id="SM00382">
    <property type="entry name" value="AAA"/>
    <property type="match status" value="1"/>
</dbReference>
<keyword evidence="3" id="KW-0547">Nucleotide-binding</keyword>
<dbReference type="Pfam" id="PF00005">
    <property type="entry name" value="ABC_tran"/>
    <property type="match status" value="1"/>
</dbReference>
<dbReference type="Gene3D" id="3.40.50.300">
    <property type="entry name" value="P-loop containing nucleotide triphosphate hydrolases"/>
    <property type="match status" value="1"/>
</dbReference>
<feature type="domain" description="ABC transporter" evidence="5">
    <location>
        <begin position="1"/>
        <end position="221"/>
    </location>
</feature>
<dbReference type="GO" id="GO:0042626">
    <property type="term" value="F:ATPase-coupled transmembrane transporter activity"/>
    <property type="evidence" value="ECO:0007669"/>
    <property type="project" value="TreeGrafter"/>
</dbReference>
<dbReference type="InterPro" id="IPR003439">
    <property type="entry name" value="ABC_transporter-like_ATP-bd"/>
</dbReference>
<dbReference type="Proteomes" id="UP001060336">
    <property type="component" value="Chromosome"/>
</dbReference>
<evidence type="ECO:0000259" key="5">
    <source>
        <dbReference type="PROSITE" id="PS50893"/>
    </source>
</evidence>
<keyword evidence="2" id="KW-0813">Transport</keyword>
<dbReference type="PANTHER" id="PTHR43553">
    <property type="entry name" value="HEAVY METAL TRANSPORTER"/>
    <property type="match status" value="1"/>
</dbReference>
<protein>
    <submittedName>
        <fullName evidence="6">Energy-coupling factor ABC transporter ATP-binding protein</fullName>
    </submittedName>
</protein>
<keyword evidence="7" id="KW-1185">Reference proteome</keyword>
<dbReference type="PANTHER" id="PTHR43553:SF24">
    <property type="entry name" value="ENERGY-COUPLING FACTOR TRANSPORTER ATP-BINDING PROTEIN ECFA1"/>
    <property type="match status" value="1"/>
</dbReference>
<dbReference type="InterPro" id="IPR027417">
    <property type="entry name" value="P-loop_NTPase"/>
</dbReference>
<proteinExistence type="inferred from homology"/>
<evidence type="ECO:0000256" key="4">
    <source>
        <dbReference type="ARBA" id="ARBA00022840"/>
    </source>
</evidence>
<keyword evidence="4 6" id="KW-0067">ATP-binding</keyword>
<sequence length="223" mass="24397">MVFENACVEVPGRTILRDISLSLSERRIAIIGANGSGKSTFARLLNGLAKPSSGRVLIDGIDTAKAPRGVRALVGFLFQDPDDQIVMPLVEEDLRFSLKALKLDKDGEDAAIERILSRFGLKDLRQQPAHYLSGGEKQLLALANILLRAPRYLVLDEPTTLLDLRNRRRILDAMDGLEETVICVTHDLEIAAGFERVLLLDSGRVLADGAPADVIARYRSLAG</sequence>
<accession>A0A9J7AWQ7</accession>
<dbReference type="GO" id="GO:0043190">
    <property type="term" value="C:ATP-binding cassette (ABC) transporter complex"/>
    <property type="evidence" value="ECO:0007669"/>
    <property type="project" value="TreeGrafter"/>
</dbReference>
<dbReference type="CDD" id="cd03225">
    <property type="entry name" value="ABC_cobalt_CbiO_domain1"/>
    <property type="match status" value="1"/>
</dbReference>
<dbReference type="PROSITE" id="PS50893">
    <property type="entry name" value="ABC_TRANSPORTER_2"/>
    <property type="match status" value="1"/>
</dbReference>
<reference evidence="6" key="1">
    <citation type="submission" date="2022-08" db="EMBL/GenBank/DDBJ databases">
        <title>Nisaea acidiphila sp. nov., isolated from a marine algal debris and emended description of the genus Nisaea Urios et al. 2008.</title>
        <authorList>
            <person name="Kwon K."/>
        </authorList>
    </citation>
    <scope>NUCLEOTIDE SEQUENCE</scope>
    <source>
        <strain evidence="6">MEBiC11861</strain>
    </source>
</reference>
<dbReference type="EMBL" id="CP102480">
    <property type="protein sequence ID" value="UUX52243.1"/>
    <property type="molecule type" value="Genomic_DNA"/>
</dbReference>
<evidence type="ECO:0000256" key="1">
    <source>
        <dbReference type="ARBA" id="ARBA00005417"/>
    </source>
</evidence>
<evidence type="ECO:0000313" key="7">
    <source>
        <dbReference type="Proteomes" id="UP001060336"/>
    </source>
</evidence>
<dbReference type="InterPro" id="IPR003593">
    <property type="entry name" value="AAA+_ATPase"/>
</dbReference>
<dbReference type="InterPro" id="IPR050095">
    <property type="entry name" value="ECF_ABC_transporter_ATP-bd"/>
</dbReference>
<dbReference type="KEGG" id="naci:NUH88_14220"/>
<dbReference type="SUPFAM" id="SSF52540">
    <property type="entry name" value="P-loop containing nucleoside triphosphate hydrolases"/>
    <property type="match status" value="1"/>
</dbReference>
<dbReference type="InterPro" id="IPR015856">
    <property type="entry name" value="ABC_transpr_CbiO/EcfA_su"/>
</dbReference>
<dbReference type="GO" id="GO:0005524">
    <property type="term" value="F:ATP binding"/>
    <property type="evidence" value="ECO:0007669"/>
    <property type="project" value="UniProtKB-KW"/>
</dbReference>
<gene>
    <name evidence="6" type="ORF">NUH88_14220</name>
</gene>
<dbReference type="GO" id="GO:0016887">
    <property type="term" value="F:ATP hydrolysis activity"/>
    <property type="evidence" value="ECO:0007669"/>
    <property type="project" value="InterPro"/>
</dbReference>
<dbReference type="AlphaFoldDB" id="A0A9J7AWQ7"/>